<dbReference type="EMBL" id="CAFBNA010000078">
    <property type="protein sequence ID" value="CAB4937602.1"/>
    <property type="molecule type" value="Genomic_DNA"/>
</dbReference>
<gene>
    <name evidence="2" type="ORF">UFOPK1827_00703</name>
    <name evidence="3" type="ORF">UFOPK3708_01243</name>
</gene>
<evidence type="ECO:0000259" key="1">
    <source>
        <dbReference type="Pfam" id="PF24837"/>
    </source>
</evidence>
<dbReference type="AlphaFoldDB" id="A0A6J6H0V2"/>
<proteinExistence type="predicted"/>
<dbReference type="EMBL" id="CAEZUO010000024">
    <property type="protein sequence ID" value="CAB4602378.1"/>
    <property type="molecule type" value="Genomic_DNA"/>
</dbReference>
<evidence type="ECO:0000313" key="3">
    <source>
        <dbReference type="EMBL" id="CAB4937602.1"/>
    </source>
</evidence>
<name>A0A6J6H0V2_9ZZZZ</name>
<dbReference type="InterPro" id="IPR056303">
    <property type="entry name" value="AMIN-like"/>
</dbReference>
<evidence type="ECO:0000313" key="2">
    <source>
        <dbReference type="EMBL" id="CAB4602378.1"/>
    </source>
</evidence>
<organism evidence="2">
    <name type="scientific">freshwater metagenome</name>
    <dbReference type="NCBI Taxonomy" id="449393"/>
    <lineage>
        <taxon>unclassified sequences</taxon>
        <taxon>metagenomes</taxon>
        <taxon>ecological metagenomes</taxon>
    </lineage>
</organism>
<accession>A0A6J6H0V2</accession>
<sequence length="186" mass="18279">MKIRRTLVATAAAVALFLPIAACSSDSSSNNSTSTTAMSGDQVTDTACPFTGTVGASSGGKAGTVSALGSIVTSKEGCVDNIQLKLGTATGAWSAAYATAPVVDASGATVATQGAATLVVTLAQGSWTGTPAAPTTVLPVQLDYVKSINVVSGSNGSLLVVFGLSAKKPYQASDSQNPAYISLGIG</sequence>
<reference evidence="2" key="1">
    <citation type="submission" date="2020-05" db="EMBL/GenBank/DDBJ databases">
        <authorList>
            <person name="Chiriac C."/>
            <person name="Salcher M."/>
            <person name="Ghai R."/>
            <person name="Kavagutti S V."/>
        </authorList>
    </citation>
    <scope>NUCLEOTIDE SEQUENCE</scope>
</reference>
<feature type="domain" description="AMIN-like" evidence="1">
    <location>
        <begin position="73"/>
        <end position="179"/>
    </location>
</feature>
<dbReference type="Pfam" id="PF24837">
    <property type="entry name" value="AMIN-like"/>
    <property type="match status" value="1"/>
</dbReference>
<protein>
    <submittedName>
        <fullName evidence="2">Unannotated protein</fullName>
    </submittedName>
</protein>